<gene>
    <name evidence="1" type="ORF">JM64_01355</name>
</gene>
<accession>A0A172T1C7</accession>
<dbReference type="EMBL" id="CP011393">
    <property type="protein sequence ID" value="ANE40809.1"/>
    <property type="molecule type" value="Genomic_DNA"/>
</dbReference>
<evidence type="ECO:0000313" key="1">
    <source>
        <dbReference type="EMBL" id="ANE40809.1"/>
    </source>
</evidence>
<reference evidence="1 2" key="1">
    <citation type="submission" date="2014-08" db="EMBL/GenBank/DDBJ databases">
        <title>Fervidobacterium pennivorans DYC genome.</title>
        <authorList>
            <person name="Wushke S."/>
        </authorList>
    </citation>
    <scope>NUCLEOTIDE SEQUENCE [LARGE SCALE GENOMIC DNA]</scope>
    <source>
        <strain evidence="1 2">DYC</strain>
    </source>
</reference>
<name>A0A172T1C7_FERPE</name>
<evidence type="ECO:0000313" key="2">
    <source>
        <dbReference type="Proteomes" id="UP000077096"/>
    </source>
</evidence>
<protein>
    <submittedName>
        <fullName evidence="1">Uncharacterized protein</fullName>
    </submittedName>
</protein>
<dbReference type="OrthoDB" id="46098at2"/>
<sequence>MIGYLSVMNIDGKHLGGVLVINDLGIPVEFKYSEPVTPTKLQEIIYGNSLEYYLHAEIIAKGLVQRLENKPEVILVQDPTLLFDKNTVMVTLLPQPVSEKRESNEAVVNFNNKSIRITFPENAKVDDNVVQKILDYASKIDIMEPFDRVEKALKYVCESQEK</sequence>
<dbReference type="KEGG" id="fng:JM64_01355"/>
<organism evidence="1 2">
    <name type="scientific">Fervidobacterium pennivorans</name>
    <dbReference type="NCBI Taxonomy" id="93466"/>
    <lineage>
        <taxon>Bacteria</taxon>
        <taxon>Thermotogati</taxon>
        <taxon>Thermotogota</taxon>
        <taxon>Thermotogae</taxon>
        <taxon>Thermotogales</taxon>
        <taxon>Fervidobacteriaceae</taxon>
        <taxon>Fervidobacterium</taxon>
    </lineage>
</organism>
<dbReference type="Proteomes" id="UP000077096">
    <property type="component" value="Chromosome"/>
</dbReference>
<dbReference type="AlphaFoldDB" id="A0A172T1C7"/>
<proteinExistence type="predicted"/>
<dbReference type="PATRIC" id="fig|93466.3.peg.310"/>